<keyword evidence="1" id="KW-1133">Transmembrane helix</keyword>
<organism evidence="2 3">
    <name type="scientific">Flavobacterium laiguense</name>
    <dbReference type="NCBI Taxonomy" id="2169409"/>
    <lineage>
        <taxon>Bacteria</taxon>
        <taxon>Pseudomonadati</taxon>
        <taxon>Bacteroidota</taxon>
        <taxon>Flavobacteriia</taxon>
        <taxon>Flavobacteriales</taxon>
        <taxon>Flavobacteriaceae</taxon>
        <taxon>Flavobacterium</taxon>
    </lineage>
</organism>
<evidence type="ECO:0000313" key="3">
    <source>
        <dbReference type="Proteomes" id="UP000245618"/>
    </source>
</evidence>
<dbReference type="Proteomes" id="UP000245618">
    <property type="component" value="Unassembled WGS sequence"/>
</dbReference>
<proteinExistence type="predicted"/>
<dbReference type="AlphaFoldDB" id="A0A2U1JVK5"/>
<keyword evidence="3" id="KW-1185">Reference proteome</keyword>
<name>A0A2U1JVK5_9FLAO</name>
<dbReference type="EMBL" id="QCZH01000010">
    <property type="protein sequence ID" value="PWA08858.1"/>
    <property type="molecule type" value="Genomic_DNA"/>
</dbReference>
<feature type="transmembrane region" description="Helical" evidence="1">
    <location>
        <begin position="61"/>
        <end position="80"/>
    </location>
</feature>
<reference evidence="2 3" key="1">
    <citation type="submission" date="2018-04" db="EMBL/GenBank/DDBJ databases">
        <title>Flavobacterium sp. nov., isolated from glacier ice.</title>
        <authorList>
            <person name="Liu Q."/>
            <person name="Xin Y.-H."/>
        </authorList>
    </citation>
    <scope>NUCLEOTIDE SEQUENCE [LARGE SCALE GENOMIC DNA]</scope>
    <source>
        <strain evidence="2 3">LB2P30</strain>
    </source>
</reference>
<gene>
    <name evidence="2" type="ORF">DB891_10580</name>
</gene>
<evidence type="ECO:0000256" key="1">
    <source>
        <dbReference type="SAM" id="Phobius"/>
    </source>
</evidence>
<protein>
    <submittedName>
        <fullName evidence="2">Uncharacterized protein</fullName>
    </submittedName>
</protein>
<comment type="caution">
    <text evidence="2">The sequence shown here is derived from an EMBL/GenBank/DDBJ whole genome shotgun (WGS) entry which is preliminary data.</text>
</comment>
<evidence type="ECO:0000313" key="2">
    <source>
        <dbReference type="EMBL" id="PWA08858.1"/>
    </source>
</evidence>
<sequence>MIIERGYFFEMLRTEYLLIQQKHSCDISHIIPNCILIFNQIQHQKQTKTEPYKHKKSSSKLLFTTAFLIVLFIYIIPVPITRNEASDHIF</sequence>
<keyword evidence="1" id="KW-0812">Transmembrane</keyword>
<accession>A0A2U1JVK5</accession>
<keyword evidence="1" id="KW-0472">Membrane</keyword>